<evidence type="ECO:0000256" key="1">
    <source>
        <dbReference type="SAM" id="Phobius"/>
    </source>
</evidence>
<feature type="transmembrane region" description="Helical" evidence="1">
    <location>
        <begin position="22"/>
        <end position="43"/>
    </location>
</feature>
<protein>
    <submittedName>
        <fullName evidence="2">Uncharacterized protein</fullName>
    </submittedName>
</protein>
<keyword evidence="1" id="KW-1133">Transmembrane helix</keyword>
<dbReference type="Proteomes" id="UP000326532">
    <property type="component" value="Unassembled WGS sequence"/>
</dbReference>
<organism evidence="2 3">
    <name type="scientific">Aspergillus parasiticus</name>
    <dbReference type="NCBI Taxonomy" id="5067"/>
    <lineage>
        <taxon>Eukaryota</taxon>
        <taxon>Fungi</taxon>
        <taxon>Dikarya</taxon>
        <taxon>Ascomycota</taxon>
        <taxon>Pezizomycotina</taxon>
        <taxon>Eurotiomycetes</taxon>
        <taxon>Eurotiomycetidae</taxon>
        <taxon>Eurotiales</taxon>
        <taxon>Aspergillaceae</taxon>
        <taxon>Aspergillus</taxon>
        <taxon>Aspergillus subgen. Circumdati</taxon>
    </lineage>
</organism>
<keyword evidence="3" id="KW-1185">Reference proteome</keyword>
<name>A0A5N6D682_ASPPA</name>
<sequence length="71" mass="7913">MNDRIGGCVILDMPTKTFCLEMLYSISRIMTMIAILFVACFAFSRLRSRVSTRSSGMSRAPMSLLAMNPCP</sequence>
<gene>
    <name evidence="2" type="ORF">BDV34DRAFT_204761</name>
</gene>
<reference evidence="2 3" key="1">
    <citation type="submission" date="2019-04" db="EMBL/GenBank/DDBJ databases">
        <title>Fungal friends and foes A comparative genomics study of 23 Aspergillus species from section Flavi.</title>
        <authorList>
            <consortium name="DOE Joint Genome Institute"/>
            <person name="Kjaerbolling I."/>
            <person name="Vesth T.C."/>
            <person name="Frisvad J.C."/>
            <person name="Nybo J.L."/>
            <person name="Theobald S."/>
            <person name="Kildgaard S."/>
            <person name="Petersen T.I."/>
            <person name="Kuo A."/>
            <person name="Sato A."/>
            <person name="Lyhne E.K."/>
            <person name="Kogle M.E."/>
            <person name="Wiebenga A."/>
            <person name="Kun R.S."/>
            <person name="Lubbers R.J."/>
            <person name="Makela M.R."/>
            <person name="Barry K."/>
            <person name="Chovatia M."/>
            <person name="Clum A."/>
            <person name="Daum C."/>
            <person name="Haridas S."/>
            <person name="He G."/>
            <person name="LaButti K."/>
            <person name="Lipzen A."/>
            <person name="Mondo S."/>
            <person name="Pangilinan J."/>
            <person name="Riley R."/>
            <person name="Salamov A."/>
            <person name="Simmons B.A."/>
            <person name="Magnuson J.K."/>
            <person name="Henrissat B."/>
            <person name="Mortensen U.H."/>
            <person name="Larsen T.O."/>
            <person name="De vries R.P."/>
            <person name="Grigoriev I.V."/>
            <person name="Machida M."/>
            <person name="Baker S.E."/>
            <person name="Andersen M.R."/>
        </authorList>
    </citation>
    <scope>NUCLEOTIDE SEQUENCE [LARGE SCALE GENOMIC DNA]</scope>
    <source>
        <strain evidence="2 3">CBS 117618</strain>
    </source>
</reference>
<keyword evidence="1" id="KW-0812">Transmembrane</keyword>
<dbReference type="VEuPathDB" id="FungiDB:BDV34DRAFT_204761"/>
<evidence type="ECO:0000313" key="2">
    <source>
        <dbReference type="EMBL" id="KAB8200457.1"/>
    </source>
</evidence>
<proteinExistence type="predicted"/>
<evidence type="ECO:0000313" key="3">
    <source>
        <dbReference type="Proteomes" id="UP000326532"/>
    </source>
</evidence>
<keyword evidence="1" id="KW-0472">Membrane</keyword>
<dbReference type="EMBL" id="ML735043">
    <property type="protein sequence ID" value="KAB8200457.1"/>
    <property type="molecule type" value="Genomic_DNA"/>
</dbReference>
<dbReference type="AlphaFoldDB" id="A0A5N6D682"/>
<accession>A0A5N6D682</accession>